<comment type="caution">
    <text evidence="1">The sequence shown here is derived from an EMBL/GenBank/DDBJ whole genome shotgun (WGS) entry which is preliminary data.</text>
</comment>
<gene>
    <name evidence="1" type="ORF">EJB05_07336</name>
</gene>
<dbReference type="Proteomes" id="UP000324897">
    <property type="component" value="Chromosome 5"/>
</dbReference>
<dbReference type="AlphaFoldDB" id="A0A5J9WIN6"/>
<sequence>MLQHAVEVKHLEVMVELYPRLNDQFPDIDLVLFNSHPKLCKFEINGIVLEMLSLEDYLFVIPCLEEVMITVRSPLNPEQSLSTLECLVKYNARLRRVRLRRMGRTMHNLKAADVFSQGILKFMDKNSGKVFIK</sequence>
<evidence type="ECO:0000313" key="2">
    <source>
        <dbReference type="Proteomes" id="UP000324897"/>
    </source>
</evidence>
<evidence type="ECO:0000313" key="1">
    <source>
        <dbReference type="EMBL" id="TVU47727.1"/>
    </source>
</evidence>
<dbReference type="Gramene" id="TVU47727">
    <property type="protein sequence ID" value="TVU47727"/>
    <property type="gene ID" value="EJB05_07336"/>
</dbReference>
<feature type="non-terminal residue" evidence="1">
    <location>
        <position position="1"/>
    </location>
</feature>
<dbReference type="EMBL" id="RWGY01000004">
    <property type="protein sequence ID" value="TVU47727.1"/>
    <property type="molecule type" value="Genomic_DNA"/>
</dbReference>
<keyword evidence="2" id="KW-1185">Reference proteome</keyword>
<name>A0A5J9WIN6_9POAL</name>
<protein>
    <recommendedName>
        <fullName evidence="3">FBD domain-containing protein</fullName>
    </recommendedName>
</protein>
<reference evidence="1 2" key="1">
    <citation type="journal article" date="2019" name="Sci. Rep.">
        <title>A high-quality genome of Eragrostis curvula grass provides insights into Poaceae evolution and supports new strategies to enhance forage quality.</title>
        <authorList>
            <person name="Carballo J."/>
            <person name="Santos B.A.C.M."/>
            <person name="Zappacosta D."/>
            <person name="Garbus I."/>
            <person name="Selva J.P."/>
            <person name="Gallo C.A."/>
            <person name="Diaz A."/>
            <person name="Albertini E."/>
            <person name="Caccamo M."/>
            <person name="Echenique V."/>
        </authorList>
    </citation>
    <scope>NUCLEOTIDE SEQUENCE [LARGE SCALE GENOMIC DNA]</scope>
    <source>
        <strain evidence="2">cv. Victoria</strain>
        <tissue evidence="1">Leaf</tissue>
    </source>
</reference>
<dbReference type="OrthoDB" id="9973021at2759"/>
<proteinExistence type="predicted"/>
<accession>A0A5J9WIN6</accession>
<evidence type="ECO:0008006" key="3">
    <source>
        <dbReference type="Google" id="ProtNLM"/>
    </source>
</evidence>
<organism evidence="1 2">
    <name type="scientific">Eragrostis curvula</name>
    <name type="common">weeping love grass</name>
    <dbReference type="NCBI Taxonomy" id="38414"/>
    <lineage>
        <taxon>Eukaryota</taxon>
        <taxon>Viridiplantae</taxon>
        <taxon>Streptophyta</taxon>
        <taxon>Embryophyta</taxon>
        <taxon>Tracheophyta</taxon>
        <taxon>Spermatophyta</taxon>
        <taxon>Magnoliopsida</taxon>
        <taxon>Liliopsida</taxon>
        <taxon>Poales</taxon>
        <taxon>Poaceae</taxon>
        <taxon>PACMAD clade</taxon>
        <taxon>Chloridoideae</taxon>
        <taxon>Eragrostideae</taxon>
        <taxon>Eragrostidinae</taxon>
        <taxon>Eragrostis</taxon>
    </lineage>
</organism>